<feature type="compositionally biased region" description="Basic and acidic residues" evidence="1">
    <location>
        <begin position="37"/>
        <end position="47"/>
    </location>
</feature>
<evidence type="ECO:0000256" key="1">
    <source>
        <dbReference type="SAM" id="MobiDB-lite"/>
    </source>
</evidence>
<accession>A0ABW8BR37</accession>
<sequence length="155" mass="17273">MSNYARIKNNVAVDVSTDPASQFHPTIAAEFEEVPDEVQRGWRRAEDGTWSASPEPTPTEPAEPEPERPRVGPVEFKLLFTSPERLKLKELRASDPALADFFEIIEDPRLQYIDLSLGSTAVGVDHCLSLLINAEILTESEADTRREQILSGTLL</sequence>
<keyword evidence="3" id="KW-1185">Reference proteome</keyword>
<feature type="region of interest" description="Disordered" evidence="1">
    <location>
        <begin position="37"/>
        <end position="71"/>
    </location>
</feature>
<reference evidence="2 3" key="1">
    <citation type="submission" date="2024-10" db="EMBL/GenBank/DDBJ databases">
        <title>The Natural Products Discovery Center: Release of the First 8490 Sequenced Strains for Exploring Actinobacteria Biosynthetic Diversity.</title>
        <authorList>
            <person name="Kalkreuter E."/>
            <person name="Kautsar S.A."/>
            <person name="Yang D."/>
            <person name="Bader C.D."/>
            <person name="Teijaro C.N."/>
            <person name="Fluegel L."/>
            <person name="Davis C.M."/>
            <person name="Simpson J.R."/>
            <person name="Lauterbach L."/>
            <person name="Steele A.D."/>
            <person name="Gui C."/>
            <person name="Meng S."/>
            <person name="Li G."/>
            <person name="Viehrig K."/>
            <person name="Ye F."/>
            <person name="Su P."/>
            <person name="Kiefer A.F."/>
            <person name="Nichols A."/>
            <person name="Cepeda A.J."/>
            <person name="Yan W."/>
            <person name="Fan B."/>
            <person name="Jiang Y."/>
            <person name="Adhikari A."/>
            <person name="Zheng C.-J."/>
            <person name="Schuster L."/>
            <person name="Cowan T.M."/>
            <person name="Smanski M.J."/>
            <person name="Chevrette M.G."/>
            <person name="De Carvalho L.P.S."/>
            <person name="Shen B."/>
        </authorList>
    </citation>
    <scope>NUCLEOTIDE SEQUENCE [LARGE SCALE GENOMIC DNA]</scope>
    <source>
        <strain evidence="2 3">NPDC077409</strain>
    </source>
</reference>
<dbReference type="Proteomes" id="UP001614338">
    <property type="component" value="Unassembled WGS sequence"/>
</dbReference>
<organism evidence="2 3">
    <name type="scientific">Vreelandella lionensis</name>
    <dbReference type="NCBI Taxonomy" id="1144478"/>
    <lineage>
        <taxon>Bacteria</taxon>
        <taxon>Pseudomonadati</taxon>
        <taxon>Pseudomonadota</taxon>
        <taxon>Gammaproteobacteria</taxon>
        <taxon>Oceanospirillales</taxon>
        <taxon>Halomonadaceae</taxon>
        <taxon>Vreelandella</taxon>
    </lineage>
</organism>
<gene>
    <name evidence="2" type="ORF">ACIGG6_03580</name>
</gene>
<comment type="caution">
    <text evidence="2">The sequence shown here is derived from an EMBL/GenBank/DDBJ whole genome shotgun (WGS) entry which is preliminary data.</text>
</comment>
<name>A0ABW8BR37_9GAMM</name>
<protein>
    <submittedName>
        <fullName evidence="2">Uncharacterized protein</fullName>
    </submittedName>
</protein>
<dbReference type="RefSeq" id="WP_399842305.1">
    <property type="nucleotide sequence ID" value="NZ_JBITWC010000004.1"/>
</dbReference>
<dbReference type="EMBL" id="JBITWC010000004">
    <property type="protein sequence ID" value="MFI8749078.1"/>
    <property type="molecule type" value="Genomic_DNA"/>
</dbReference>
<evidence type="ECO:0000313" key="2">
    <source>
        <dbReference type="EMBL" id="MFI8749078.1"/>
    </source>
</evidence>
<proteinExistence type="predicted"/>
<evidence type="ECO:0000313" key="3">
    <source>
        <dbReference type="Proteomes" id="UP001614338"/>
    </source>
</evidence>